<gene>
    <name evidence="2" type="ORF">FZC85_16720</name>
</gene>
<dbReference type="SUPFAM" id="SSF54593">
    <property type="entry name" value="Glyoxalase/Bleomycin resistance protein/Dihydroxybiphenyl dioxygenase"/>
    <property type="match status" value="1"/>
</dbReference>
<dbReference type="InterPro" id="IPR029068">
    <property type="entry name" value="Glyas_Bleomycin-R_OHBP_Dase"/>
</dbReference>
<dbReference type="Gene3D" id="3.10.180.10">
    <property type="entry name" value="2,3-Dihydroxybiphenyl 1,2-Dioxygenase, domain 1"/>
    <property type="match status" value="1"/>
</dbReference>
<accession>A0A5D4TRN3</accession>
<dbReference type="Proteomes" id="UP000324269">
    <property type="component" value="Unassembled WGS sequence"/>
</dbReference>
<evidence type="ECO:0000313" key="3">
    <source>
        <dbReference type="Proteomes" id="UP000324269"/>
    </source>
</evidence>
<feature type="domain" description="PhnB-like" evidence="1">
    <location>
        <begin position="5"/>
        <end position="132"/>
    </location>
</feature>
<dbReference type="AlphaFoldDB" id="A0A5D4TRN3"/>
<reference evidence="2 3" key="1">
    <citation type="submission" date="2019-08" db="EMBL/GenBank/DDBJ databases">
        <title>Bacillus genomes from the desert of Cuatro Cienegas, Coahuila.</title>
        <authorList>
            <person name="Olmedo-Alvarez G."/>
        </authorList>
    </citation>
    <scope>NUCLEOTIDE SEQUENCE [LARGE SCALE GENOMIC DNA]</scope>
    <source>
        <strain evidence="2 3">CH87b_3T</strain>
    </source>
</reference>
<organism evidence="2 3">
    <name type="scientific">Rossellomorea aquimaris</name>
    <dbReference type="NCBI Taxonomy" id="189382"/>
    <lineage>
        <taxon>Bacteria</taxon>
        <taxon>Bacillati</taxon>
        <taxon>Bacillota</taxon>
        <taxon>Bacilli</taxon>
        <taxon>Bacillales</taxon>
        <taxon>Bacillaceae</taxon>
        <taxon>Rossellomorea</taxon>
    </lineage>
</organism>
<dbReference type="CDD" id="cd06588">
    <property type="entry name" value="PhnB_like"/>
    <property type="match status" value="1"/>
</dbReference>
<comment type="caution">
    <text evidence="2">The sequence shown here is derived from an EMBL/GenBank/DDBJ whole genome shotgun (WGS) entry which is preliminary data.</text>
</comment>
<evidence type="ECO:0000313" key="2">
    <source>
        <dbReference type="EMBL" id="TYS83641.1"/>
    </source>
</evidence>
<dbReference type="PANTHER" id="PTHR33990:SF1">
    <property type="entry name" value="PROTEIN YJDN"/>
    <property type="match status" value="1"/>
</dbReference>
<dbReference type="PANTHER" id="PTHR33990">
    <property type="entry name" value="PROTEIN YJDN-RELATED"/>
    <property type="match status" value="1"/>
</dbReference>
<sequence>MSVNAYLNFNGNCREAVEFYAEVFETEAPHIMSFGENPPHPEFTLPDEAKNLVMHTRLTIDGSNIMFSDVFPGMPFVEGTNITLAIVNNSMEELKTRFHKLKEGGKVDMELQKTFWSKLYGQVTDKFGIQWQFNYESEDL</sequence>
<protein>
    <submittedName>
        <fullName evidence="2">VOC family protein</fullName>
    </submittedName>
</protein>
<name>A0A5D4TRN3_9BACI</name>
<dbReference type="RefSeq" id="WP_148970163.1">
    <property type="nucleotide sequence ID" value="NZ_JBNIKW010000005.1"/>
</dbReference>
<dbReference type="Pfam" id="PF06983">
    <property type="entry name" value="3-dmu-9_3-mt"/>
    <property type="match status" value="1"/>
</dbReference>
<dbReference type="OrthoDB" id="9795306at2"/>
<proteinExistence type="predicted"/>
<dbReference type="InterPro" id="IPR028973">
    <property type="entry name" value="PhnB-like"/>
</dbReference>
<evidence type="ECO:0000259" key="1">
    <source>
        <dbReference type="Pfam" id="PF06983"/>
    </source>
</evidence>
<dbReference type="EMBL" id="VTEZ01000005">
    <property type="protein sequence ID" value="TYS83641.1"/>
    <property type="molecule type" value="Genomic_DNA"/>
</dbReference>